<gene>
    <name evidence="2" type="ORF">H4Q32_010501</name>
</gene>
<dbReference type="Proteomes" id="UP000830375">
    <property type="component" value="Unassembled WGS sequence"/>
</dbReference>
<organism evidence="2 3">
    <name type="scientific">Labeo rohita</name>
    <name type="common">Indian major carp</name>
    <name type="synonym">Cyprinus rohita</name>
    <dbReference type="NCBI Taxonomy" id="84645"/>
    <lineage>
        <taxon>Eukaryota</taxon>
        <taxon>Metazoa</taxon>
        <taxon>Chordata</taxon>
        <taxon>Craniata</taxon>
        <taxon>Vertebrata</taxon>
        <taxon>Euteleostomi</taxon>
        <taxon>Actinopterygii</taxon>
        <taxon>Neopterygii</taxon>
        <taxon>Teleostei</taxon>
        <taxon>Ostariophysi</taxon>
        <taxon>Cypriniformes</taxon>
        <taxon>Cyprinidae</taxon>
        <taxon>Labeoninae</taxon>
        <taxon>Labeonini</taxon>
        <taxon>Labeo</taxon>
    </lineage>
</organism>
<keyword evidence="3" id="KW-1185">Reference proteome</keyword>
<comment type="caution">
    <text evidence="2">The sequence shown here is derived from an EMBL/GenBank/DDBJ whole genome shotgun (WGS) entry which is preliminary data.</text>
</comment>
<accession>A0ABQ8MV62</accession>
<sequence>MSRSPQGDARTLSESLSVDCYAGNREGKPLPRETPAGIPRSSPSDHLRGELQWTTKPVTLWIHSPAHHHHATQSLSPPQPTSHGQRDCKSRQLSQLSLVDEAREREDEKTLPTAPLSHKFPHTHPLLSPPVILASSALPPLIPVNPSPHPQPTICAVGSLRVCLSPLVWLEDPLSLPWPVDPMDPPCLLGPSLLPWFVCLPALLGSLIPLTLLWSVVDHPQPRDSTPPATPCPSGSIRLLLPSGSTLVLCRSGSSLALRILCVTLAHRLSVSTIFHLFHCHRLAPWKCQSFPHHGPFLLVCHESPAPPLSVSLLESSALPPLWLLPPSAPLLVAFMAVAWVLPGSSCSKSLLSFPTILPPSGPPWFLRIPLWLLPPSSPPRLSACPSLSLVTTPDPLLCPPSKSPFVPPFVFPAPSGRGVCHTTWNFSLFSSLMSTLT</sequence>
<evidence type="ECO:0000256" key="1">
    <source>
        <dbReference type="SAM" id="MobiDB-lite"/>
    </source>
</evidence>
<evidence type="ECO:0000313" key="3">
    <source>
        <dbReference type="Proteomes" id="UP000830375"/>
    </source>
</evidence>
<feature type="region of interest" description="Disordered" evidence="1">
    <location>
        <begin position="1"/>
        <end position="48"/>
    </location>
</feature>
<dbReference type="EMBL" id="JACTAM010000003">
    <property type="protein sequence ID" value="KAI2666600.1"/>
    <property type="molecule type" value="Genomic_DNA"/>
</dbReference>
<proteinExistence type="predicted"/>
<evidence type="ECO:0000313" key="2">
    <source>
        <dbReference type="EMBL" id="KAI2666600.1"/>
    </source>
</evidence>
<reference evidence="2 3" key="1">
    <citation type="submission" date="2022-01" db="EMBL/GenBank/DDBJ databases">
        <title>A high-quality chromosome-level genome assembly of rohu carp, Labeo rohita.</title>
        <authorList>
            <person name="Arick M.A. II"/>
            <person name="Hsu C.-Y."/>
            <person name="Magbanua Z."/>
            <person name="Pechanova O."/>
            <person name="Grover C."/>
            <person name="Miller E."/>
            <person name="Thrash A."/>
            <person name="Ezzel L."/>
            <person name="Alam S."/>
            <person name="Benzie J."/>
            <person name="Hamilton M."/>
            <person name="Karsi A."/>
            <person name="Lawrence M.L."/>
            <person name="Peterson D.G."/>
        </authorList>
    </citation>
    <scope>NUCLEOTIDE SEQUENCE [LARGE SCALE GENOMIC DNA]</scope>
    <source>
        <strain evidence="3">BAU-BD-2019</strain>
        <tissue evidence="2">Blood</tissue>
    </source>
</reference>
<feature type="region of interest" description="Disordered" evidence="1">
    <location>
        <begin position="66"/>
        <end position="91"/>
    </location>
</feature>
<protein>
    <submittedName>
        <fullName evidence="2">Uncharacterized protein</fullName>
    </submittedName>
</protein>
<name>A0ABQ8MV62_LABRO</name>